<evidence type="ECO:0000259" key="1">
    <source>
        <dbReference type="PROSITE" id="PS50883"/>
    </source>
</evidence>
<dbReference type="InterPro" id="IPR001633">
    <property type="entry name" value="EAL_dom"/>
</dbReference>
<reference evidence="3" key="1">
    <citation type="submission" date="2021-01" db="EMBL/GenBank/DDBJ databases">
        <title>Genome public.</title>
        <authorList>
            <person name="Liu C."/>
            <person name="Sun Q."/>
        </authorList>
    </citation>
    <scope>NUCLEOTIDE SEQUENCE [LARGE SCALE GENOMIC DNA]</scope>
    <source>
        <strain evidence="3">CGMCC 1.18722</strain>
    </source>
</reference>
<dbReference type="PROSITE" id="PS50883">
    <property type="entry name" value="EAL"/>
    <property type="match status" value="1"/>
</dbReference>
<dbReference type="RefSeq" id="WP_202081713.1">
    <property type="nucleotide sequence ID" value="NZ_JAERTZ010000001.1"/>
</dbReference>
<sequence>MSAGERKTGQVCMLALMTCCRKQHVSIALDDFGSGFASLLHLRDFPFDELKIDCGFAR</sequence>
<organism evidence="2 3">
    <name type="scientific">Zobellella iuensis</name>
    <dbReference type="NCBI Taxonomy" id="2803811"/>
    <lineage>
        <taxon>Bacteria</taxon>
        <taxon>Pseudomonadati</taxon>
        <taxon>Pseudomonadota</taxon>
        <taxon>Gammaproteobacteria</taxon>
        <taxon>Aeromonadales</taxon>
        <taxon>Aeromonadaceae</taxon>
        <taxon>Zobellella</taxon>
    </lineage>
</organism>
<keyword evidence="3" id="KW-1185">Reference proteome</keyword>
<dbReference type="EMBL" id="JAERTZ010000001">
    <property type="protein sequence ID" value="MBL1375778.1"/>
    <property type="molecule type" value="Genomic_DNA"/>
</dbReference>
<feature type="domain" description="EAL" evidence="1">
    <location>
        <begin position="1"/>
        <end position="58"/>
    </location>
</feature>
<comment type="caution">
    <text evidence="2">The sequence shown here is derived from an EMBL/GenBank/DDBJ whole genome shotgun (WGS) entry which is preliminary data.</text>
</comment>
<evidence type="ECO:0000313" key="2">
    <source>
        <dbReference type="EMBL" id="MBL1375778.1"/>
    </source>
</evidence>
<dbReference type="Pfam" id="PF00563">
    <property type="entry name" value="EAL"/>
    <property type="match status" value="1"/>
</dbReference>
<protein>
    <submittedName>
        <fullName evidence="2">EAL domain-containing protein</fullName>
    </submittedName>
</protein>
<evidence type="ECO:0000313" key="3">
    <source>
        <dbReference type="Proteomes" id="UP000638570"/>
    </source>
</evidence>
<dbReference type="Proteomes" id="UP000638570">
    <property type="component" value="Unassembled WGS sequence"/>
</dbReference>
<name>A0ABS1QLN1_9GAMM</name>
<dbReference type="SUPFAM" id="SSF141868">
    <property type="entry name" value="EAL domain-like"/>
    <property type="match status" value="1"/>
</dbReference>
<accession>A0ABS1QLN1</accession>
<proteinExistence type="predicted"/>
<gene>
    <name evidence="2" type="ORF">JKV55_00315</name>
</gene>
<dbReference type="InterPro" id="IPR035919">
    <property type="entry name" value="EAL_sf"/>
</dbReference>
<dbReference type="Gene3D" id="3.20.20.450">
    <property type="entry name" value="EAL domain"/>
    <property type="match status" value="1"/>
</dbReference>